<evidence type="ECO:0000313" key="3">
    <source>
        <dbReference type="Proteomes" id="UP000215559"/>
    </source>
</evidence>
<dbReference type="EMBL" id="NOZP01000095">
    <property type="protein sequence ID" value="OYD15516.1"/>
    <property type="molecule type" value="Genomic_DNA"/>
</dbReference>
<comment type="caution">
    <text evidence="2">The sequence shown here is derived from an EMBL/GenBank/DDBJ whole genome shotgun (WGS) entry which is preliminary data.</text>
</comment>
<evidence type="ECO:0000256" key="1">
    <source>
        <dbReference type="ARBA" id="ARBA00044777"/>
    </source>
</evidence>
<sequence length="226" mass="26483">MFEGPIELLLYLVRKNELDVFDVPIGRLTDDYLDFVRSTIRLDLVSAADFLVLAGILVRLKMRRLLPSHKAEELETPTTTLEQILDEFRKYQRAAKVLCEREMERRRVFPRPGTAPRSWPSGQLDLSILTDAFRHLIRMRKPDNVVRLVPRKIHFQEKLEQLRQFIRTRGTVRFNEALSSNSIAELIVMFIALLELVRLGEVCISQRKQFDPITLELRDQTDKLKI</sequence>
<organism evidence="2 3">
    <name type="scientific">candidate division WOR-3 bacterium JGI_Cruoil_03_51_56</name>
    <dbReference type="NCBI Taxonomy" id="1973747"/>
    <lineage>
        <taxon>Bacteria</taxon>
        <taxon>Bacteria division WOR-3</taxon>
    </lineage>
</organism>
<dbReference type="PANTHER" id="PTHR33969:SF2">
    <property type="entry name" value="SEGREGATION AND CONDENSATION PROTEIN A"/>
    <property type="match status" value="1"/>
</dbReference>
<proteinExistence type="predicted"/>
<evidence type="ECO:0000313" key="2">
    <source>
        <dbReference type="EMBL" id="OYD15516.1"/>
    </source>
</evidence>
<dbReference type="InterPro" id="IPR023093">
    <property type="entry name" value="ScpA-like_C"/>
</dbReference>
<gene>
    <name evidence="2" type="ORF">CH330_05445</name>
</gene>
<dbReference type="Proteomes" id="UP000215559">
    <property type="component" value="Unassembled WGS sequence"/>
</dbReference>
<name>A0A235BTH7_UNCW3</name>
<dbReference type="Gene3D" id="1.10.10.580">
    <property type="entry name" value="Structural maintenance of chromosome 1. Chain E"/>
    <property type="match status" value="1"/>
</dbReference>
<dbReference type="InterPro" id="IPR003768">
    <property type="entry name" value="ScpA"/>
</dbReference>
<accession>A0A235BTH7</accession>
<reference evidence="2 3" key="1">
    <citation type="submission" date="2017-07" db="EMBL/GenBank/DDBJ databases">
        <title>Recovery of genomes from metagenomes via a dereplication, aggregation, and scoring strategy.</title>
        <authorList>
            <person name="Sieber C.M."/>
            <person name="Probst A.J."/>
            <person name="Sharrar A."/>
            <person name="Thomas B.C."/>
            <person name="Hess M."/>
            <person name="Tringe S.G."/>
            <person name="Banfield J.F."/>
        </authorList>
    </citation>
    <scope>NUCLEOTIDE SEQUENCE [LARGE SCALE GENOMIC DNA]</scope>
    <source>
        <strain evidence="2">JGI_Cruoil_03_51_56</strain>
    </source>
</reference>
<dbReference type="PANTHER" id="PTHR33969">
    <property type="entry name" value="SEGREGATION AND CONDENSATION PROTEIN A"/>
    <property type="match status" value="1"/>
</dbReference>
<dbReference type="Pfam" id="PF02616">
    <property type="entry name" value="SMC_ScpA"/>
    <property type="match status" value="1"/>
</dbReference>
<dbReference type="Gene3D" id="6.10.250.2410">
    <property type="match status" value="1"/>
</dbReference>
<protein>
    <recommendedName>
        <fullName evidence="1">Segregation and condensation protein A</fullName>
    </recommendedName>
</protein>
<dbReference type="AlphaFoldDB" id="A0A235BTH7"/>